<keyword evidence="2" id="KW-1185">Reference proteome</keyword>
<proteinExistence type="predicted"/>
<evidence type="ECO:0000313" key="2">
    <source>
        <dbReference type="Proteomes" id="UP000515733"/>
    </source>
</evidence>
<accession>A0A6S6YDD7</accession>
<dbReference type="AlphaFoldDB" id="A0A6S6YDD7"/>
<dbReference type="EMBL" id="LR778301">
    <property type="protein sequence ID" value="CAB1370726.1"/>
    <property type="molecule type" value="Genomic_DNA"/>
</dbReference>
<name>A0A6S6YDD7_9PROT</name>
<protein>
    <submittedName>
        <fullName evidence="1">Uncharacterized protein</fullName>
    </submittedName>
</protein>
<evidence type="ECO:0000313" key="1">
    <source>
        <dbReference type="EMBL" id="CAB1370726.1"/>
    </source>
</evidence>
<organism evidence="1 2">
    <name type="scientific">Denitratisoma oestradiolicum</name>
    <dbReference type="NCBI Taxonomy" id="311182"/>
    <lineage>
        <taxon>Bacteria</taxon>
        <taxon>Pseudomonadati</taxon>
        <taxon>Pseudomonadota</taxon>
        <taxon>Betaproteobacteria</taxon>
        <taxon>Nitrosomonadales</taxon>
        <taxon>Sterolibacteriaceae</taxon>
        <taxon>Denitratisoma</taxon>
    </lineage>
</organism>
<gene>
    <name evidence="1" type="ORF">DENOEST_3572</name>
</gene>
<sequence>MAGGQLHTWNVGGIPGADDMTARVRVFFQSLNQLADLVDLASLAIGPVAPLMAIHRPQVAVGVGPFVPDGDPVVFQVADVGVSLEEPEQLVDDGAGMQLLGGQQRKSCRQVETHLPAEHRASAGAGAVGFFVAVLEHVLHQVEVLAHGVVDRRDRIGADSNSKGRSRACLLLLPNFGATPACPAPRRPSINFGCCRPLAACPMTFPVWPNGAECWLGARRKPRI</sequence>
<dbReference type="Proteomes" id="UP000515733">
    <property type="component" value="Chromosome"/>
</dbReference>
<reference evidence="1 2" key="1">
    <citation type="submission" date="2020-03" db="EMBL/GenBank/DDBJ databases">
        <authorList>
            <consortium name="Genoscope - CEA"/>
            <person name="William W."/>
        </authorList>
    </citation>
    <scope>NUCLEOTIDE SEQUENCE [LARGE SCALE GENOMIC DNA]</scope>
    <source>
        <strain evidence="2">DSM 16959</strain>
    </source>
</reference>
<dbReference type="KEGG" id="doe:DENOEST_3572"/>